<accession>X1FTG4</accession>
<gene>
    <name evidence="1" type="ORF">S03H2_35388</name>
</gene>
<sequence length="103" mass="10911">MNDIDPRRNNCLLPLAWRPAGCPISVDTPAQFGTPPDYAEFEADGTLAFYGAATTWRDELGALTGSRLESPASDIVINFAESHVPNKPPSAYSPGVPVGVPLA</sequence>
<reference evidence="1" key="1">
    <citation type="journal article" date="2014" name="Front. Microbiol.">
        <title>High frequency of phylogenetically diverse reductive dehalogenase-homologous genes in deep subseafloor sedimentary metagenomes.</title>
        <authorList>
            <person name="Kawai M."/>
            <person name="Futagami T."/>
            <person name="Toyoda A."/>
            <person name="Takaki Y."/>
            <person name="Nishi S."/>
            <person name="Hori S."/>
            <person name="Arai W."/>
            <person name="Tsubouchi T."/>
            <person name="Morono Y."/>
            <person name="Uchiyama I."/>
            <person name="Ito T."/>
            <person name="Fujiyama A."/>
            <person name="Inagaki F."/>
            <person name="Takami H."/>
        </authorList>
    </citation>
    <scope>NUCLEOTIDE SEQUENCE</scope>
    <source>
        <strain evidence="1">Expedition CK06-06</strain>
    </source>
</reference>
<organism evidence="1">
    <name type="scientific">marine sediment metagenome</name>
    <dbReference type="NCBI Taxonomy" id="412755"/>
    <lineage>
        <taxon>unclassified sequences</taxon>
        <taxon>metagenomes</taxon>
        <taxon>ecological metagenomes</taxon>
    </lineage>
</organism>
<feature type="non-terminal residue" evidence="1">
    <location>
        <position position="103"/>
    </location>
</feature>
<dbReference type="AlphaFoldDB" id="X1FTG4"/>
<proteinExistence type="predicted"/>
<dbReference type="EMBL" id="BARU01021639">
    <property type="protein sequence ID" value="GAH48292.1"/>
    <property type="molecule type" value="Genomic_DNA"/>
</dbReference>
<evidence type="ECO:0000313" key="1">
    <source>
        <dbReference type="EMBL" id="GAH48292.1"/>
    </source>
</evidence>
<name>X1FTG4_9ZZZZ</name>
<comment type="caution">
    <text evidence="1">The sequence shown here is derived from an EMBL/GenBank/DDBJ whole genome shotgun (WGS) entry which is preliminary data.</text>
</comment>
<protein>
    <submittedName>
        <fullName evidence="1">Uncharacterized protein</fullName>
    </submittedName>
</protein>